<dbReference type="Gene3D" id="1.10.10.10">
    <property type="entry name" value="Winged helix-like DNA-binding domain superfamily/Winged helix DNA-binding domain"/>
    <property type="match status" value="1"/>
</dbReference>
<gene>
    <name evidence="1" type="ORF">ABVT43_09180</name>
</gene>
<dbReference type="SUPFAM" id="SSF46785">
    <property type="entry name" value="Winged helix' DNA-binding domain"/>
    <property type="match status" value="1"/>
</dbReference>
<proteinExistence type="predicted"/>
<dbReference type="InterPro" id="IPR005119">
    <property type="entry name" value="LysR_subst-bd"/>
</dbReference>
<dbReference type="EMBL" id="JBEVCJ010000008">
    <property type="protein sequence ID" value="MET1255295.1"/>
    <property type="molecule type" value="Genomic_DNA"/>
</dbReference>
<comment type="caution">
    <text evidence="1">The sequence shown here is derived from an EMBL/GenBank/DDBJ whole genome shotgun (WGS) entry which is preliminary data.</text>
</comment>
<dbReference type="PROSITE" id="PS50931">
    <property type="entry name" value="HTH_LYSR"/>
    <property type="match status" value="1"/>
</dbReference>
<accession>A0ABV2BTQ0</accession>
<sequence length="327" mass="37635">MRKQHKSNTNYYIYAYILSNEKCQQMTLPYDLALLPALKVLLTEKNISRAADRMLLSQPAMSRIFSRLKSDFNDPLMVRAGNRYQLTPKAQIILQQLNQLLPQLENLSKSEELVLTEIAQNVTISGTDMDIIFISKRINHIRQRAPRLKLNFRHSSRHIIDDLIAAQIDLALTALDDERAGVYRKPISQEGFVVIAGPQNPLCASTMNLDNYLAQQHGIFSFAEPMRGKIDIALDQLGYQRDISVSIPTFLQIPPFLSDPNLLFSVPLSFAMYLSDHFPIKILPLPFKSQKLTIYLYWHERQHNEPLHQWIRNNLLDPTLDEIQPAM</sequence>
<dbReference type="Pfam" id="PF03466">
    <property type="entry name" value="LysR_substrate"/>
    <property type="match status" value="1"/>
</dbReference>
<dbReference type="PANTHER" id="PTHR30118">
    <property type="entry name" value="HTH-TYPE TRANSCRIPTIONAL REGULATOR LEUO-RELATED"/>
    <property type="match status" value="1"/>
</dbReference>
<evidence type="ECO:0000313" key="1">
    <source>
        <dbReference type="EMBL" id="MET1255295.1"/>
    </source>
</evidence>
<dbReference type="InterPro" id="IPR050389">
    <property type="entry name" value="LysR-type_TF"/>
</dbReference>
<reference evidence="1 2" key="1">
    <citation type="submission" date="2024-06" db="EMBL/GenBank/DDBJ databases">
        <authorList>
            <person name="Li F."/>
        </authorList>
    </citation>
    <scope>NUCLEOTIDE SEQUENCE [LARGE SCALE GENOMIC DNA]</scope>
    <source>
        <strain evidence="1 2">GXAS 311</strain>
    </source>
</reference>
<dbReference type="Gene3D" id="3.40.190.10">
    <property type="entry name" value="Periplasmic binding protein-like II"/>
    <property type="match status" value="2"/>
</dbReference>
<dbReference type="InterPro" id="IPR037402">
    <property type="entry name" value="YidZ_PBP2"/>
</dbReference>
<protein>
    <submittedName>
        <fullName evidence="1">LysR family transcriptional regulator</fullName>
    </submittedName>
</protein>
<organism evidence="1 2">
    <name type="scientific">Aliikangiella maris</name>
    <dbReference type="NCBI Taxonomy" id="3162458"/>
    <lineage>
        <taxon>Bacteria</taxon>
        <taxon>Pseudomonadati</taxon>
        <taxon>Pseudomonadota</taxon>
        <taxon>Gammaproteobacteria</taxon>
        <taxon>Oceanospirillales</taxon>
        <taxon>Pleioneaceae</taxon>
        <taxon>Aliikangiella</taxon>
    </lineage>
</organism>
<dbReference type="InterPro" id="IPR036390">
    <property type="entry name" value="WH_DNA-bd_sf"/>
</dbReference>
<dbReference type="InterPro" id="IPR036388">
    <property type="entry name" value="WH-like_DNA-bd_sf"/>
</dbReference>
<dbReference type="InterPro" id="IPR000847">
    <property type="entry name" value="LysR_HTH_N"/>
</dbReference>
<dbReference type="PANTHER" id="PTHR30118:SF15">
    <property type="entry name" value="TRANSCRIPTIONAL REGULATORY PROTEIN"/>
    <property type="match status" value="1"/>
</dbReference>
<dbReference type="SUPFAM" id="SSF53850">
    <property type="entry name" value="Periplasmic binding protein-like II"/>
    <property type="match status" value="1"/>
</dbReference>
<dbReference type="CDD" id="cd08417">
    <property type="entry name" value="PBP2_Nitroaromatics_like"/>
    <property type="match status" value="1"/>
</dbReference>
<dbReference type="Proteomes" id="UP001548189">
    <property type="component" value="Unassembled WGS sequence"/>
</dbReference>
<dbReference type="Pfam" id="PF00126">
    <property type="entry name" value="HTH_1"/>
    <property type="match status" value="1"/>
</dbReference>
<keyword evidence="2" id="KW-1185">Reference proteome</keyword>
<evidence type="ECO:0000313" key="2">
    <source>
        <dbReference type="Proteomes" id="UP001548189"/>
    </source>
</evidence>
<name>A0ABV2BTQ0_9GAMM</name>